<feature type="signal peptide" evidence="2">
    <location>
        <begin position="1"/>
        <end position="16"/>
    </location>
</feature>
<dbReference type="GeneID" id="92096892"/>
<dbReference type="RefSeq" id="XP_066712939.1">
    <property type="nucleotide sequence ID" value="XM_066863829.1"/>
</dbReference>
<accession>A0ABR1TXV6</accession>
<proteinExistence type="predicted"/>
<gene>
    <name evidence="3" type="ORF">PG994_012420</name>
</gene>
<feature type="region of interest" description="Disordered" evidence="1">
    <location>
        <begin position="145"/>
        <end position="213"/>
    </location>
</feature>
<feature type="compositionally biased region" description="Low complexity" evidence="1">
    <location>
        <begin position="231"/>
        <end position="272"/>
    </location>
</feature>
<keyword evidence="4" id="KW-1185">Reference proteome</keyword>
<protein>
    <submittedName>
        <fullName evidence="3">Uncharacterized protein</fullName>
    </submittedName>
</protein>
<feature type="region of interest" description="Disordered" evidence="1">
    <location>
        <begin position="231"/>
        <end position="274"/>
    </location>
</feature>
<keyword evidence="2" id="KW-0732">Signal</keyword>
<evidence type="ECO:0000256" key="2">
    <source>
        <dbReference type="SAM" id="SignalP"/>
    </source>
</evidence>
<dbReference type="EMBL" id="JAQQWL010000011">
    <property type="protein sequence ID" value="KAK8050690.1"/>
    <property type="molecule type" value="Genomic_DNA"/>
</dbReference>
<name>A0ABR1TXV6_9PEZI</name>
<evidence type="ECO:0000313" key="4">
    <source>
        <dbReference type="Proteomes" id="UP001480595"/>
    </source>
</evidence>
<comment type="caution">
    <text evidence="3">The sequence shown here is derived from an EMBL/GenBank/DDBJ whole genome shotgun (WGS) entry which is preliminary data.</text>
</comment>
<evidence type="ECO:0000256" key="1">
    <source>
        <dbReference type="SAM" id="MobiDB-lite"/>
    </source>
</evidence>
<sequence length="291" mass="28477">MKYATAAATLLPLAWAANIDARAGKDTKFNISQLKAECDSDKGKCSYNLEVATGDSDSTTSCKAETTTSQLGAAPETKCGPYALSVSKTHDGSLIFIVDQGSKGLTGSFNVNAKELQADQSYKDGSAFDVAAKATLPITDADEETVGTSAVGAPLTTDAPKPSMIASHGAVDPPQATAKASSVASQDGAATAGSSGASSGAASTGSPMTASSIPSTAVSGISTMVTATAAPTAGGSAAGSDESSSTSGSGESSTSDSESSSSASPSEESGATRQSAFAGIMAVVGLMAFAF</sequence>
<reference evidence="3 4" key="1">
    <citation type="submission" date="2023-01" db="EMBL/GenBank/DDBJ databases">
        <title>Analysis of 21 Apiospora genomes using comparative genomics revels a genus with tremendous synthesis potential of carbohydrate active enzymes and secondary metabolites.</title>
        <authorList>
            <person name="Sorensen T."/>
        </authorList>
    </citation>
    <scope>NUCLEOTIDE SEQUENCE [LARGE SCALE GENOMIC DNA]</scope>
    <source>
        <strain evidence="3 4">CBS 135458</strain>
    </source>
</reference>
<feature type="compositionally biased region" description="Low complexity" evidence="1">
    <location>
        <begin position="184"/>
        <end position="212"/>
    </location>
</feature>
<evidence type="ECO:0000313" key="3">
    <source>
        <dbReference type="EMBL" id="KAK8050690.1"/>
    </source>
</evidence>
<feature type="chain" id="PRO_5045633554" evidence="2">
    <location>
        <begin position="17"/>
        <end position="291"/>
    </location>
</feature>
<organism evidence="3 4">
    <name type="scientific">Apiospora phragmitis</name>
    <dbReference type="NCBI Taxonomy" id="2905665"/>
    <lineage>
        <taxon>Eukaryota</taxon>
        <taxon>Fungi</taxon>
        <taxon>Dikarya</taxon>
        <taxon>Ascomycota</taxon>
        <taxon>Pezizomycotina</taxon>
        <taxon>Sordariomycetes</taxon>
        <taxon>Xylariomycetidae</taxon>
        <taxon>Amphisphaeriales</taxon>
        <taxon>Apiosporaceae</taxon>
        <taxon>Apiospora</taxon>
    </lineage>
</organism>
<dbReference type="Proteomes" id="UP001480595">
    <property type="component" value="Unassembled WGS sequence"/>
</dbReference>